<comment type="caution">
    <text evidence="1">The sequence shown here is derived from an EMBL/GenBank/DDBJ whole genome shotgun (WGS) entry which is preliminary data.</text>
</comment>
<organism evidence="1 2">
    <name type="scientific">Piromyces finnis</name>
    <dbReference type="NCBI Taxonomy" id="1754191"/>
    <lineage>
        <taxon>Eukaryota</taxon>
        <taxon>Fungi</taxon>
        <taxon>Fungi incertae sedis</taxon>
        <taxon>Chytridiomycota</taxon>
        <taxon>Chytridiomycota incertae sedis</taxon>
        <taxon>Neocallimastigomycetes</taxon>
        <taxon>Neocallimastigales</taxon>
        <taxon>Neocallimastigaceae</taxon>
        <taxon>Piromyces</taxon>
    </lineage>
</organism>
<protein>
    <submittedName>
        <fullName evidence="1">Uncharacterized protein</fullName>
    </submittedName>
</protein>
<reference evidence="1 2" key="1">
    <citation type="submission" date="2016-08" db="EMBL/GenBank/DDBJ databases">
        <title>Genomes of anaerobic fungi encode conserved fungal cellulosomes for biomass hydrolysis.</title>
        <authorList>
            <consortium name="DOE Joint Genome Institute"/>
            <person name="Haitjema C.H."/>
            <person name="Gilmore S.P."/>
            <person name="Henske J.K."/>
            <person name="Solomon K.V."/>
            <person name="De Groot R."/>
            <person name="Kuo A."/>
            <person name="Mondo S.J."/>
            <person name="Salamov A.A."/>
            <person name="Labutti K."/>
            <person name="Zhao Z."/>
            <person name="Chiniquy J."/>
            <person name="Barry K."/>
            <person name="Brewer H.M."/>
            <person name="Purvine S.O."/>
            <person name="Wright A.T."/>
            <person name="Boxma B."/>
            <person name="Van Alen T."/>
            <person name="Hackstein J.H."/>
            <person name="Baker S.E."/>
            <person name="Grigoriev I.V."/>
            <person name="O'Malley M.A."/>
        </authorList>
    </citation>
    <scope>NUCLEOTIDE SEQUENCE [LARGE SCALE GENOMIC DNA]</scope>
    <source>
        <strain evidence="2">finn</strain>
    </source>
</reference>
<evidence type="ECO:0000313" key="2">
    <source>
        <dbReference type="Proteomes" id="UP000193719"/>
    </source>
</evidence>
<accession>A0A1Y1VAF6</accession>
<reference evidence="1 2" key="2">
    <citation type="submission" date="2016-08" db="EMBL/GenBank/DDBJ databases">
        <title>Pervasive Adenine N6-methylation of Active Genes in Fungi.</title>
        <authorList>
            <consortium name="DOE Joint Genome Institute"/>
            <person name="Mondo S.J."/>
            <person name="Dannebaum R.O."/>
            <person name="Kuo R.C."/>
            <person name="Labutti K."/>
            <person name="Haridas S."/>
            <person name="Kuo A."/>
            <person name="Salamov A."/>
            <person name="Ahrendt S.R."/>
            <person name="Lipzen A."/>
            <person name="Sullivan W."/>
            <person name="Andreopoulos W.B."/>
            <person name="Clum A."/>
            <person name="Lindquist E."/>
            <person name="Daum C."/>
            <person name="Ramamoorthy G.K."/>
            <person name="Gryganskyi A."/>
            <person name="Culley D."/>
            <person name="Magnuson J.K."/>
            <person name="James T.Y."/>
            <person name="O'Malley M.A."/>
            <person name="Stajich J.E."/>
            <person name="Spatafora J.W."/>
            <person name="Visel A."/>
            <person name="Grigoriev I.V."/>
        </authorList>
    </citation>
    <scope>NUCLEOTIDE SEQUENCE [LARGE SCALE GENOMIC DNA]</scope>
    <source>
        <strain evidence="2">finn</strain>
    </source>
</reference>
<dbReference type="EMBL" id="MCFH01000019">
    <property type="protein sequence ID" value="ORX51050.1"/>
    <property type="molecule type" value="Genomic_DNA"/>
</dbReference>
<dbReference type="Proteomes" id="UP000193719">
    <property type="component" value="Unassembled WGS sequence"/>
</dbReference>
<dbReference type="AlphaFoldDB" id="A0A1Y1VAF6"/>
<sequence>MAPSGHPKKNLILVGEGFSYLVKPWDESQTGIIPTFLNDNTSVPLNNLDRLAKEGSSGTLMIEKWNFEGSSENDLLQLLGYANIEKEKMSETLMQRYGNIKINVISNVDTVVSTLNEAKAVNQASLLNIDYNSKEDIIQLTKEYLENASVLFIHLKLDSSMVKNGFICFDNIISEYIDNDDIGCVVALSYADRYNNAIKKYYENPQLHCDSYQLNNFVLPQQSGCHKAGLCVEVEDVPISVCYRHNGSIRCDKRQKFSEEDCKNGGNNSILTYHFLAELAFKLGFTSKFGA</sequence>
<dbReference type="OrthoDB" id="2288700at2759"/>
<keyword evidence="2" id="KW-1185">Reference proteome</keyword>
<name>A0A1Y1VAF6_9FUNG</name>
<gene>
    <name evidence="1" type="ORF">BCR36DRAFT_583119</name>
</gene>
<proteinExistence type="predicted"/>
<evidence type="ECO:0000313" key="1">
    <source>
        <dbReference type="EMBL" id="ORX51050.1"/>
    </source>
</evidence>